<dbReference type="CDD" id="cd00449">
    <property type="entry name" value="PLPDE_IV"/>
    <property type="match status" value="1"/>
</dbReference>
<dbReference type="InterPro" id="IPR043132">
    <property type="entry name" value="BCAT-like_C"/>
</dbReference>
<evidence type="ECO:0000256" key="1">
    <source>
        <dbReference type="ARBA" id="ARBA00001933"/>
    </source>
</evidence>
<evidence type="ECO:0000313" key="7">
    <source>
        <dbReference type="Proteomes" id="UP000184604"/>
    </source>
</evidence>
<comment type="similarity">
    <text evidence="2 4">Belongs to the class-IV pyridoxal-phosphate-dependent aminotransferase family.</text>
</comment>
<dbReference type="InterPro" id="IPR036038">
    <property type="entry name" value="Aminotransferase-like"/>
</dbReference>
<dbReference type="GO" id="GO:0008483">
    <property type="term" value="F:transaminase activity"/>
    <property type="evidence" value="ECO:0007669"/>
    <property type="project" value="UniProtKB-KW"/>
</dbReference>
<dbReference type="PANTHER" id="PTHR42743:SF11">
    <property type="entry name" value="AMINODEOXYCHORISMATE LYASE"/>
    <property type="match status" value="1"/>
</dbReference>
<dbReference type="Gene3D" id="3.20.10.10">
    <property type="entry name" value="D-amino Acid Aminotransferase, subunit A, domain 2"/>
    <property type="match status" value="1"/>
</dbReference>
<accession>A0A1L5F8H6</accession>
<name>A0A1L5F8H6_CLOKL</name>
<evidence type="ECO:0000256" key="5">
    <source>
        <dbReference type="RuleBase" id="RU004516"/>
    </source>
</evidence>
<protein>
    <submittedName>
        <fullName evidence="6">Aminotransferase class IV</fullName>
    </submittedName>
</protein>
<dbReference type="PANTHER" id="PTHR42743">
    <property type="entry name" value="AMINO-ACID AMINOTRANSFERASE"/>
    <property type="match status" value="1"/>
</dbReference>
<comment type="cofactor">
    <cofactor evidence="1 5">
        <name>pyridoxal 5'-phosphate</name>
        <dbReference type="ChEBI" id="CHEBI:597326"/>
    </cofactor>
</comment>
<dbReference type="GO" id="GO:0005829">
    <property type="term" value="C:cytosol"/>
    <property type="evidence" value="ECO:0007669"/>
    <property type="project" value="TreeGrafter"/>
</dbReference>
<keyword evidence="3 5" id="KW-0663">Pyridoxal phosphate</keyword>
<evidence type="ECO:0000256" key="4">
    <source>
        <dbReference type="RuleBase" id="RU004106"/>
    </source>
</evidence>
<dbReference type="Pfam" id="PF01063">
    <property type="entry name" value="Aminotran_4"/>
    <property type="match status" value="1"/>
</dbReference>
<dbReference type="RefSeq" id="WP_073538944.1">
    <property type="nucleotide sequence ID" value="NZ_CP018335.1"/>
</dbReference>
<dbReference type="GO" id="GO:0046394">
    <property type="term" value="P:carboxylic acid biosynthetic process"/>
    <property type="evidence" value="ECO:0007669"/>
    <property type="project" value="UniProtKB-ARBA"/>
</dbReference>
<dbReference type="PROSITE" id="PS00770">
    <property type="entry name" value="AA_TRANSFER_CLASS_4"/>
    <property type="match status" value="1"/>
</dbReference>
<evidence type="ECO:0000256" key="2">
    <source>
        <dbReference type="ARBA" id="ARBA00009320"/>
    </source>
</evidence>
<sequence>MEQYSNNFFLYNDEIKNKEESLEDTSYNGKSIYEVIRIIDGKPLFLEPHLRRMENSCKITGLRIWLTGDEIKNRIKKLVEVNKAYIGNIKIIFNFSRENVFMAYFSKYFYPPLKYYKTGVDTIFFHGEREDPNAKVINAAFREKVNEKIKENNVFEAILVDNKGNITEGSKSNIFMIKGEKVITAPVGDVLPGVTRDVIIKICKDMGFEVMEEKINYKQIEKLDALFISGTSPKVLPIKRVENIDFHSPENKVLMSIMNAYDHEMEKDIKSFTYSEI</sequence>
<dbReference type="InterPro" id="IPR050571">
    <property type="entry name" value="Class-IV_PLP-Dep_Aminotrnsfr"/>
</dbReference>
<reference evidence="6 7" key="1">
    <citation type="submission" date="2016-12" db="EMBL/GenBank/DDBJ databases">
        <title>Complete genome sequence of Clostridium kluyveri JZZ isolated from the pit mud of a Chinese flavor liquor-making factory.</title>
        <authorList>
            <person name="Wang Y."/>
        </authorList>
    </citation>
    <scope>NUCLEOTIDE SEQUENCE [LARGE SCALE GENOMIC DNA]</scope>
    <source>
        <strain evidence="6 7">JZZ</strain>
    </source>
</reference>
<proteinExistence type="inferred from homology"/>
<organism evidence="6 7">
    <name type="scientific">Clostridium kluyveri</name>
    <dbReference type="NCBI Taxonomy" id="1534"/>
    <lineage>
        <taxon>Bacteria</taxon>
        <taxon>Bacillati</taxon>
        <taxon>Bacillota</taxon>
        <taxon>Clostridia</taxon>
        <taxon>Eubacteriales</taxon>
        <taxon>Clostridiaceae</taxon>
        <taxon>Clostridium</taxon>
    </lineage>
</organism>
<dbReference type="EMBL" id="CP018335">
    <property type="protein sequence ID" value="APM39318.1"/>
    <property type="molecule type" value="Genomic_DNA"/>
</dbReference>
<dbReference type="SUPFAM" id="SSF56752">
    <property type="entry name" value="D-aminoacid aminotransferase-like PLP-dependent enzymes"/>
    <property type="match status" value="1"/>
</dbReference>
<evidence type="ECO:0000313" key="6">
    <source>
        <dbReference type="EMBL" id="APM39318.1"/>
    </source>
</evidence>
<dbReference type="Proteomes" id="UP000184604">
    <property type="component" value="Chromosome"/>
</dbReference>
<dbReference type="Gene3D" id="3.30.470.10">
    <property type="match status" value="1"/>
</dbReference>
<keyword evidence="6" id="KW-0808">Transferase</keyword>
<dbReference type="AlphaFoldDB" id="A0A1L5F8H6"/>
<keyword evidence="6" id="KW-0032">Aminotransferase</keyword>
<dbReference type="InterPro" id="IPR001544">
    <property type="entry name" value="Aminotrans_IV"/>
</dbReference>
<evidence type="ECO:0000256" key="3">
    <source>
        <dbReference type="ARBA" id="ARBA00022898"/>
    </source>
</evidence>
<dbReference type="OrthoDB" id="9805628at2"/>
<dbReference type="InterPro" id="IPR043131">
    <property type="entry name" value="BCAT-like_N"/>
</dbReference>
<gene>
    <name evidence="6" type="ORF">BS101_11470</name>
</gene>
<dbReference type="InterPro" id="IPR018300">
    <property type="entry name" value="Aminotrans_IV_CS"/>
</dbReference>